<evidence type="ECO:0000313" key="2">
    <source>
        <dbReference type="Proteomes" id="UP001156218"/>
    </source>
</evidence>
<protein>
    <submittedName>
        <fullName evidence="1">Uncharacterized protein</fullName>
    </submittedName>
</protein>
<gene>
    <name evidence="1" type="ORF">KQP68_03315</name>
</gene>
<reference evidence="1 2" key="1">
    <citation type="submission" date="2021-06" db="EMBL/GenBank/DDBJ databases">
        <title>Interrogation of the integrated mobile genetic elements in gut-associated Bacteroides with a consensus prediction approach.</title>
        <authorList>
            <person name="Campbell D.E."/>
            <person name="Leigh J.R."/>
            <person name="Kim T."/>
            <person name="England W."/>
            <person name="Whitaker R.J."/>
            <person name="Degnan P.H."/>
        </authorList>
    </citation>
    <scope>NUCLEOTIDE SEQUENCE [LARGE SCALE GENOMIC DNA]</scope>
    <source>
        <strain evidence="1 2">WAL8669</strain>
    </source>
</reference>
<proteinExistence type="predicted"/>
<dbReference type="RefSeq" id="WP_264382971.1">
    <property type="nucleotide sequence ID" value="NZ_CP083680.1"/>
</dbReference>
<dbReference type="Proteomes" id="UP001156218">
    <property type="component" value="Chromosome"/>
</dbReference>
<sequence>MKAKDLRINDLLSFGEYIEMADEYLSEFGRKSNGGYVMSGTECKSVSYPKDKSEKKLEVTINYAEQTIEII</sequence>
<dbReference type="EMBL" id="CP083680">
    <property type="protein sequence ID" value="UYU67323.1"/>
    <property type="molecule type" value="Genomic_DNA"/>
</dbReference>
<name>A0ABD7U799_BACT4</name>
<organism evidence="1 2">
    <name type="scientific">Bacteroides thetaiotaomicron</name>
    <dbReference type="NCBI Taxonomy" id="818"/>
    <lineage>
        <taxon>Bacteria</taxon>
        <taxon>Pseudomonadati</taxon>
        <taxon>Bacteroidota</taxon>
        <taxon>Bacteroidia</taxon>
        <taxon>Bacteroidales</taxon>
        <taxon>Bacteroidaceae</taxon>
        <taxon>Bacteroides</taxon>
    </lineage>
</organism>
<dbReference type="AlphaFoldDB" id="A0ABD7U799"/>
<evidence type="ECO:0000313" key="1">
    <source>
        <dbReference type="EMBL" id="UYU67323.1"/>
    </source>
</evidence>
<accession>A0ABD7U799</accession>